<dbReference type="GO" id="GO:0008360">
    <property type="term" value="P:regulation of cell shape"/>
    <property type="evidence" value="ECO:0007669"/>
    <property type="project" value="UniProtKB-KW"/>
</dbReference>
<keyword evidence="3" id="KW-0328">Glycosyltransferase</keyword>
<comment type="function">
    <text evidence="17">Peptidoglycan polymerase that is essential for cell division.</text>
</comment>
<keyword evidence="5 18" id="KW-0812">Transmembrane</keyword>
<dbReference type="GO" id="GO:0051301">
    <property type="term" value="P:cell division"/>
    <property type="evidence" value="ECO:0007669"/>
    <property type="project" value="InterPro"/>
</dbReference>
<evidence type="ECO:0000256" key="14">
    <source>
        <dbReference type="ARBA" id="ARBA00041418"/>
    </source>
</evidence>
<comment type="subcellular location">
    <subcellularLocation>
        <location evidence="1">Membrane</location>
        <topology evidence="1">Multi-pass membrane protein</topology>
    </subcellularLocation>
</comment>
<dbReference type="eggNOG" id="COG0772">
    <property type="taxonomic scope" value="Bacteria"/>
</dbReference>
<dbReference type="EC" id="2.4.99.28" evidence="15"/>
<feature type="transmembrane region" description="Helical" evidence="18">
    <location>
        <begin position="341"/>
        <end position="360"/>
    </location>
</feature>
<keyword evidence="4" id="KW-0808">Transferase</keyword>
<evidence type="ECO:0000256" key="6">
    <source>
        <dbReference type="ARBA" id="ARBA00022960"/>
    </source>
</evidence>
<dbReference type="GO" id="GO:0032153">
    <property type="term" value="C:cell division site"/>
    <property type="evidence" value="ECO:0007669"/>
    <property type="project" value="TreeGrafter"/>
</dbReference>
<evidence type="ECO:0000313" key="19">
    <source>
        <dbReference type="EMBL" id="KFJ08030.1"/>
    </source>
</evidence>
<evidence type="ECO:0000256" key="7">
    <source>
        <dbReference type="ARBA" id="ARBA00022984"/>
    </source>
</evidence>
<evidence type="ECO:0000256" key="16">
    <source>
        <dbReference type="ARBA" id="ARBA00049902"/>
    </source>
</evidence>
<evidence type="ECO:0000256" key="13">
    <source>
        <dbReference type="ARBA" id="ARBA00041185"/>
    </source>
</evidence>
<dbReference type="GO" id="GO:0008955">
    <property type="term" value="F:peptidoglycan glycosyltransferase activity"/>
    <property type="evidence" value="ECO:0007669"/>
    <property type="project" value="UniProtKB-EC"/>
</dbReference>
<keyword evidence="8 18" id="KW-1133">Transmembrane helix</keyword>
<evidence type="ECO:0000256" key="10">
    <source>
        <dbReference type="ARBA" id="ARBA00032370"/>
    </source>
</evidence>
<dbReference type="PANTHER" id="PTHR30474:SF2">
    <property type="entry name" value="PEPTIDOGLYCAN GLYCOSYLTRANSFERASE FTSW-RELATED"/>
    <property type="match status" value="1"/>
</dbReference>
<evidence type="ECO:0000256" key="11">
    <source>
        <dbReference type="ARBA" id="ARBA00033270"/>
    </source>
</evidence>
<feature type="transmembrane region" description="Helical" evidence="18">
    <location>
        <begin position="275"/>
        <end position="297"/>
    </location>
</feature>
<dbReference type="InterPro" id="IPR001182">
    <property type="entry name" value="FtsW/RodA"/>
</dbReference>
<evidence type="ECO:0000256" key="17">
    <source>
        <dbReference type="ARBA" id="ARBA00049966"/>
    </source>
</evidence>
<evidence type="ECO:0000256" key="15">
    <source>
        <dbReference type="ARBA" id="ARBA00044770"/>
    </source>
</evidence>
<evidence type="ECO:0000256" key="12">
    <source>
        <dbReference type="ARBA" id="ARBA00038053"/>
    </source>
</evidence>
<dbReference type="RefSeq" id="WP_026642986.1">
    <property type="nucleotide sequence ID" value="NZ_JGZU01000003.1"/>
</dbReference>
<dbReference type="EMBL" id="JGZU01000003">
    <property type="protein sequence ID" value="KFJ08030.1"/>
    <property type="molecule type" value="Genomic_DNA"/>
</dbReference>
<dbReference type="InterPro" id="IPR018365">
    <property type="entry name" value="Cell_cycle_FtsW-rel_CS"/>
</dbReference>
<comment type="similarity">
    <text evidence="12">Belongs to the SEDS family. FtsW subfamily.</text>
</comment>
<organism evidence="19 20">
    <name type="scientific">Bifidobacterium tsurumiense</name>
    <dbReference type="NCBI Taxonomy" id="356829"/>
    <lineage>
        <taxon>Bacteria</taxon>
        <taxon>Bacillati</taxon>
        <taxon>Actinomycetota</taxon>
        <taxon>Actinomycetes</taxon>
        <taxon>Bifidobacteriales</taxon>
        <taxon>Bifidobacteriaceae</taxon>
        <taxon>Bifidobacterium</taxon>
    </lineage>
</organism>
<proteinExistence type="inferred from homology"/>
<evidence type="ECO:0000313" key="20">
    <source>
        <dbReference type="Proteomes" id="UP000029080"/>
    </source>
</evidence>
<feature type="transmembrane region" description="Helical" evidence="18">
    <location>
        <begin position="188"/>
        <end position="206"/>
    </location>
</feature>
<feature type="transmembrane region" description="Helical" evidence="18">
    <location>
        <begin position="143"/>
        <end position="160"/>
    </location>
</feature>
<keyword evidence="6" id="KW-0133">Cell shape</keyword>
<keyword evidence="9 18" id="KW-0472">Membrane</keyword>
<comment type="catalytic activity">
    <reaction evidence="16">
        <text>[GlcNAc-(1-&gt;4)-Mur2Ac(oyl-L-Ala-gamma-D-Glu-L-Lys-D-Ala-D-Ala)](n)-di-trans,octa-cis-undecaprenyl diphosphate + beta-D-GlcNAc-(1-&gt;4)-Mur2Ac(oyl-L-Ala-gamma-D-Glu-L-Lys-D-Ala-D-Ala)-di-trans,octa-cis-undecaprenyl diphosphate = [GlcNAc-(1-&gt;4)-Mur2Ac(oyl-L-Ala-gamma-D-Glu-L-Lys-D-Ala-D-Ala)](n+1)-di-trans,octa-cis-undecaprenyl diphosphate + di-trans,octa-cis-undecaprenyl diphosphate + H(+)</text>
        <dbReference type="Rhea" id="RHEA:23708"/>
        <dbReference type="Rhea" id="RHEA-COMP:9602"/>
        <dbReference type="Rhea" id="RHEA-COMP:9603"/>
        <dbReference type="ChEBI" id="CHEBI:15378"/>
        <dbReference type="ChEBI" id="CHEBI:58405"/>
        <dbReference type="ChEBI" id="CHEBI:60033"/>
        <dbReference type="ChEBI" id="CHEBI:78435"/>
        <dbReference type="EC" id="2.4.99.28"/>
    </reaction>
</comment>
<comment type="pathway">
    <text evidence="2">Cell wall biogenesis; peptidoglycan biosynthesis.</text>
</comment>
<evidence type="ECO:0000256" key="2">
    <source>
        <dbReference type="ARBA" id="ARBA00004752"/>
    </source>
</evidence>
<feature type="transmembrane region" description="Helical" evidence="18">
    <location>
        <begin position="166"/>
        <end position="183"/>
    </location>
</feature>
<dbReference type="AlphaFoldDB" id="A0A087EJS9"/>
<gene>
    <name evidence="19" type="ORF">BITS_0342</name>
</gene>
<dbReference type="PROSITE" id="PS00428">
    <property type="entry name" value="FTSW_RODA_SPOVE"/>
    <property type="match status" value="1"/>
</dbReference>
<evidence type="ECO:0000256" key="4">
    <source>
        <dbReference type="ARBA" id="ARBA00022679"/>
    </source>
</evidence>
<feature type="transmembrane region" description="Helical" evidence="18">
    <location>
        <begin position="100"/>
        <end position="123"/>
    </location>
</feature>
<dbReference type="OrthoDB" id="9768187at2"/>
<accession>A0A087EJS9</accession>
<evidence type="ECO:0000256" key="8">
    <source>
        <dbReference type="ARBA" id="ARBA00022989"/>
    </source>
</evidence>
<reference evidence="19 20" key="1">
    <citation type="submission" date="2014-03" db="EMBL/GenBank/DDBJ databases">
        <title>Genomics of Bifidobacteria.</title>
        <authorList>
            <person name="Ventura M."/>
            <person name="Milani C."/>
            <person name="Lugli G.A."/>
        </authorList>
    </citation>
    <scope>NUCLEOTIDE SEQUENCE [LARGE SCALE GENOMIC DNA]</scope>
    <source>
        <strain evidence="19 20">JCM 13495</strain>
    </source>
</reference>
<sequence>MLNPLWCYHGFRIAVIILTCFGVVMVFSSSAVTMISAGVSPWKQALSQGMYCVLGLVLGFVAMKLPVGFYQRFSGLFLIIAIILQLLTLTPLGVEVNGNTGWINIAGVFTMQPAEVMKLALCVWLPQAMSIAQQRAAKQGDKAFLFPTLMFGACLGAVLLGKDLGTAMIVVFIGATAFIIGGFPWKWMLAIIGALGALILAVVITSPNRLNRIFAAYGDCSGDDALSVCYQSVHAKYAMASGGLWGVGIGNSREKWNYLPEAHNDFIFAIIGEEMGFIGAAMVILLFVVLGWCLLCVAVKTKDRYVSMVLVCVTVWLVGQGLVNIMVVVGLLPVMGVPMPFVSAGGSSLIMCLAAAGVAISMMRSHPHVQADVSALRS</sequence>
<evidence type="ECO:0000256" key="18">
    <source>
        <dbReference type="SAM" id="Phobius"/>
    </source>
</evidence>
<dbReference type="PANTHER" id="PTHR30474">
    <property type="entry name" value="CELL CYCLE PROTEIN"/>
    <property type="match status" value="1"/>
</dbReference>
<evidence type="ECO:0000256" key="1">
    <source>
        <dbReference type="ARBA" id="ARBA00004141"/>
    </source>
</evidence>
<protein>
    <recommendedName>
        <fullName evidence="13">Probable peptidoglycan glycosyltransferase FtsW</fullName>
        <ecNumber evidence="15">2.4.99.28</ecNumber>
    </recommendedName>
    <alternativeName>
        <fullName evidence="14">Cell division protein FtsW</fullName>
    </alternativeName>
    <alternativeName>
        <fullName evidence="11">Cell wall polymerase</fullName>
    </alternativeName>
    <alternativeName>
        <fullName evidence="10">Peptidoglycan polymerase</fullName>
    </alternativeName>
</protein>
<dbReference type="GO" id="GO:0015648">
    <property type="term" value="F:lipid-linked peptidoglycan transporter activity"/>
    <property type="evidence" value="ECO:0007669"/>
    <property type="project" value="TreeGrafter"/>
</dbReference>
<evidence type="ECO:0000256" key="3">
    <source>
        <dbReference type="ARBA" id="ARBA00022676"/>
    </source>
</evidence>
<dbReference type="GO" id="GO:0005886">
    <property type="term" value="C:plasma membrane"/>
    <property type="evidence" value="ECO:0007669"/>
    <property type="project" value="TreeGrafter"/>
</dbReference>
<evidence type="ECO:0000256" key="9">
    <source>
        <dbReference type="ARBA" id="ARBA00023136"/>
    </source>
</evidence>
<dbReference type="GO" id="GO:0009252">
    <property type="term" value="P:peptidoglycan biosynthetic process"/>
    <property type="evidence" value="ECO:0007669"/>
    <property type="project" value="UniProtKB-KW"/>
</dbReference>
<dbReference type="Pfam" id="PF01098">
    <property type="entry name" value="FTSW_RODA_SPOVE"/>
    <property type="match status" value="1"/>
</dbReference>
<feature type="transmembrane region" description="Helical" evidence="18">
    <location>
        <begin position="45"/>
        <end position="63"/>
    </location>
</feature>
<keyword evidence="20" id="KW-1185">Reference proteome</keyword>
<feature type="transmembrane region" description="Helical" evidence="18">
    <location>
        <begin position="12"/>
        <end position="39"/>
    </location>
</feature>
<dbReference type="STRING" id="356829.BITS_0342"/>
<comment type="caution">
    <text evidence="19">The sequence shown here is derived from an EMBL/GenBank/DDBJ whole genome shotgun (WGS) entry which is preliminary data.</text>
</comment>
<feature type="transmembrane region" description="Helical" evidence="18">
    <location>
        <begin position="309"/>
        <end position="335"/>
    </location>
</feature>
<dbReference type="Proteomes" id="UP000029080">
    <property type="component" value="Unassembled WGS sequence"/>
</dbReference>
<feature type="transmembrane region" description="Helical" evidence="18">
    <location>
        <begin position="75"/>
        <end position="94"/>
    </location>
</feature>
<keyword evidence="7" id="KW-0573">Peptidoglycan synthesis</keyword>
<name>A0A087EJS9_9BIFI</name>
<evidence type="ECO:0000256" key="5">
    <source>
        <dbReference type="ARBA" id="ARBA00022692"/>
    </source>
</evidence>